<protein>
    <recommendedName>
        <fullName evidence="3">DUF692 domain-containing protein</fullName>
    </recommendedName>
</protein>
<dbReference type="OrthoDB" id="9763101at2"/>
<gene>
    <name evidence="1" type="ORF">CDN99_07330</name>
</gene>
<sequence length="303" mass="32627">MERGAPGVDFLEVHTENFVAPGGASRQMLLDAARRHPVSLHGVGLGLGSAVGIDWSHLKRVRELVDAVRPALVSEHACFSRVQRHHEAMHAHELLPIPFSADSLALLASQVDTVQQALGRQILIENLSAYVAWDEDAISEPDFFNALAAKTGCGLLLDLNNLLVNALNRGRDAEAAVLDCHAWLDRIDAGAVGQYHLAGHARLGDLVIDDHGSQVGEEAWAIYRHALGRIGARPTLVEWDNNIPSLQKLSSEVARARAEQGTLDRALIAPPPLRLSARNESAGRSGRVGHAVATMQEADDAAE</sequence>
<keyword evidence="2" id="KW-1185">Reference proteome</keyword>
<dbReference type="Proteomes" id="UP000197468">
    <property type="component" value="Unassembled WGS sequence"/>
</dbReference>
<dbReference type="Gene3D" id="3.20.20.150">
    <property type="entry name" value="Divalent-metal-dependent TIM barrel enzymes"/>
    <property type="match status" value="1"/>
</dbReference>
<dbReference type="NCBIfam" id="NF003818">
    <property type="entry name" value="PRK05409.1"/>
    <property type="match status" value="1"/>
</dbReference>
<comment type="caution">
    <text evidence="1">The sequence shown here is derived from an EMBL/GenBank/DDBJ whole genome shotgun (WGS) entry which is preliminary data.</text>
</comment>
<dbReference type="PANTHER" id="PTHR42194:SF1">
    <property type="entry name" value="UPF0276 PROTEIN HI_1600"/>
    <property type="match status" value="1"/>
</dbReference>
<dbReference type="Pfam" id="PF05114">
    <property type="entry name" value="MbnB_TglH_ChrH"/>
    <property type="match status" value="1"/>
</dbReference>
<reference evidence="1 2" key="1">
    <citation type="journal article" date="2008" name="Int. J. Syst. Evol. Microbiol.">
        <title>Description of Roseateles aquatilis sp. nov. and Roseateles terrae sp. nov., in the class Betaproteobacteria, and emended description of the genus Roseateles.</title>
        <authorList>
            <person name="Gomila M."/>
            <person name="Bowien B."/>
            <person name="Falsen E."/>
            <person name="Moore E.R."/>
            <person name="Lalucat J."/>
        </authorList>
    </citation>
    <scope>NUCLEOTIDE SEQUENCE [LARGE SCALE GENOMIC DNA]</scope>
    <source>
        <strain evidence="1 2">CCUG 48205</strain>
    </source>
</reference>
<proteinExistence type="predicted"/>
<dbReference type="PANTHER" id="PTHR42194">
    <property type="entry name" value="UPF0276 PROTEIN HI_1600"/>
    <property type="match status" value="1"/>
</dbReference>
<accession>A0A246JI37</accession>
<evidence type="ECO:0000313" key="2">
    <source>
        <dbReference type="Proteomes" id="UP000197468"/>
    </source>
</evidence>
<name>A0A246JI37_9BURK</name>
<organism evidence="1 2">
    <name type="scientific">Roseateles aquatilis</name>
    <dbReference type="NCBI Taxonomy" id="431061"/>
    <lineage>
        <taxon>Bacteria</taxon>
        <taxon>Pseudomonadati</taxon>
        <taxon>Pseudomonadota</taxon>
        <taxon>Betaproteobacteria</taxon>
        <taxon>Burkholderiales</taxon>
        <taxon>Sphaerotilaceae</taxon>
        <taxon>Roseateles</taxon>
    </lineage>
</organism>
<dbReference type="AlphaFoldDB" id="A0A246JI37"/>
<evidence type="ECO:0000313" key="1">
    <source>
        <dbReference type="EMBL" id="OWQ92326.1"/>
    </source>
</evidence>
<evidence type="ECO:0008006" key="3">
    <source>
        <dbReference type="Google" id="ProtNLM"/>
    </source>
</evidence>
<dbReference type="EMBL" id="NIOF01000002">
    <property type="protein sequence ID" value="OWQ92326.1"/>
    <property type="molecule type" value="Genomic_DNA"/>
</dbReference>
<dbReference type="InterPro" id="IPR007801">
    <property type="entry name" value="MbnB/TglH/ChrH"/>
</dbReference>